<dbReference type="PANTHER" id="PTHR34219">
    <property type="entry name" value="IRON-REGULATED INNER MEMBRANE PROTEIN-RELATED"/>
    <property type="match status" value="1"/>
</dbReference>
<dbReference type="KEGG" id="ptaw:DW352_26175"/>
<reference evidence="3 4" key="1">
    <citation type="submission" date="2018-07" db="EMBL/GenBank/DDBJ databases">
        <authorList>
            <person name="Quirk P.G."/>
            <person name="Krulwich T.A."/>
        </authorList>
    </citation>
    <scope>NUCLEOTIDE SEQUENCE [LARGE SCALE GENOMIC DNA]</scope>
    <source>
        <strain evidence="3 4">CC-BB4</strain>
    </source>
</reference>
<keyword evidence="4" id="KW-1185">Reference proteome</keyword>
<accession>A0A346A3G0</accession>
<feature type="transmembrane region" description="Helical" evidence="2">
    <location>
        <begin position="366"/>
        <end position="387"/>
    </location>
</feature>
<feature type="region of interest" description="Disordered" evidence="1">
    <location>
        <begin position="280"/>
        <end position="310"/>
    </location>
</feature>
<keyword evidence="2" id="KW-0472">Membrane</keyword>
<dbReference type="RefSeq" id="WP_115694086.1">
    <property type="nucleotide sequence ID" value="NZ_CP031417.1"/>
</dbReference>
<dbReference type="AlphaFoldDB" id="A0A346A3G0"/>
<evidence type="ECO:0000256" key="1">
    <source>
        <dbReference type="SAM" id="MobiDB-lite"/>
    </source>
</evidence>
<dbReference type="InterPro" id="IPR005625">
    <property type="entry name" value="PepSY-ass_TM"/>
</dbReference>
<dbReference type="Proteomes" id="UP000254889">
    <property type="component" value="Chromosome"/>
</dbReference>
<keyword evidence="2" id="KW-1133">Transmembrane helix</keyword>
<dbReference type="EMBL" id="CP031417">
    <property type="protein sequence ID" value="AXK83707.1"/>
    <property type="molecule type" value="Genomic_DNA"/>
</dbReference>
<proteinExistence type="predicted"/>
<dbReference type="Pfam" id="PF03929">
    <property type="entry name" value="PepSY_TM"/>
    <property type="match status" value="1"/>
</dbReference>
<feature type="transmembrane region" description="Helical" evidence="2">
    <location>
        <begin position="156"/>
        <end position="176"/>
    </location>
</feature>
<evidence type="ECO:0000313" key="3">
    <source>
        <dbReference type="EMBL" id="AXK83707.1"/>
    </source>
</evidence>
<protein>
    <submittedName>
        <fullName evidence="3">PepSY domain-containing protein</fullName>
    </submittedName>
</protein>
<feature type="transmembrane region" description="Helical" evidence="2">
    <location>
        <begin position="197"/>
        <end position="222"/>
    </location>
</feature>
<keyword evidence="2" id="KW-0812">Transmembrane</keyword>
<evidence type="ECO:0000256" key="2">
    <source>
        <dbReference type="SAM" id="Phobius"/>
    </source>
</evidence>
<name>A0A346A3G0_9HYPH</name>
<feature type="transmembrane region" description="Helical" evidence="2">
    <location>
        <begin position="12"/>
        <end position="33"/>
    </location>
</feature>
<dbReference type="OrthoDB" id="9791166at2"/>
<gene>
    <name evidence="3" type="ORF">DW352_26175</name>
</gene>
<organism evidence="3 4">
    <name type="scientific">Pseudolabrys taiwanensis</name>
    <dbReference type="NCBI Taxonomy" id="331696"/>
    <lineage>
        <taxon>Bacteria</taxon>
        <taxon>Pseudomonadati</taxon>
        <taxon>Pseudomonadota</taxon>
        <taxon>Alphaproteobacteria</taxon>
        <taxon>Hyphomicrobiales</taxon>
        <taxon>Xanthobacteraceae</taxon>
        <taxon>Pseudolabrys</taxon>
    </lineage>
</organism>
<sequence>MAETRTAKLRRLWLNVHLWLGVGLALLLIPISVSGGLLVFHDEIDAIFNPKRYAVSGAEVAQPASAYLARATEALASEPGNFAATGLRYPDEPGAPVRVMARPQQRGDGPPRFFTVFLDPPTAQVLDVMDFRSSFFGFMHVFHENLTLPQYSGRQIVGWVGVAMLILSLTGIWLWWPRNGRFLIGLRWTRSPRFTFNLHNMLGFWISIPLAVVSLTGIYLSFPQTARNMMSSIATMTPPGARPGFGNVMTHTNLTADRALEIARQTEPSATPVAIFLPTMAGGPGGRGPQANATQQGERPRQEGGRGPAPSWRIQLARSETETMTVSVDDRAGSAVVAPARASGDQAASWIRWIHEGSHSGPVWKVIVLLTGIFPTIFAVTGVIMWLRRRASRKALDAKRGVQLSPAE</sequence>
<evidence type="ECO:0000313" key="4">
    <source>
        <dbReference type="Proteomes" id="UP000254889"/>
    </source>
</evidence>